<reference evidence="2 3" key="1">
    <citation type="journal article" date="2023" name="Plants (Basel)">
        <title>Bridging the Gap: Combining Genomics and Transcriptomics Approaches to Understand Stylosanthes scabra, an Orphan Legume from the Brazilian Caatinga.</title>
        <authorList>
            <person name="Ferreira-Neto J.R.C."/>
            <person name="da Silva M.D."/>
            <person name="Binneck E."/>
            <person name="de Melo N.F."/>
            <person name="da Silva R.H."/>
            <person name="de Melo A.L.T.M."/>
            <person name="Pandolfi V."/>
            <person name="Bustamante F.O."/>
            <person name="Brasileiro-Vidal A.C."/>
            <person name="Benko-Iseppon A.M."/>
        </authorList>
    </citation>
    <scope>NUCLEOTIDE SEQUENCE [LARGE SCALE GENOMIC DNA]</scope>
    <source>
        <tissue evidence="2">Leaves</tissue>
    </source>
</reference>
<accession>A0ABU6S5G6</accession>
<proteinExistence type="predicted"/>
<evidence type="ECO:0000313" key="3">
    <source>
        <dbReference type="Proteomes" id="UP001341840"/>
    </source>
</evidence>
<comment type="caution">
    <text evidence="2">The sequence shown here is derived from an EMBL/GenBank/DDBJ whole genome shotgun (WGS) entry which is preliminary data.</text>
</comment>
<dbReference type="EMBL" id="JASCZI010060441">
    <property type="protein sequence ID" value="MED6131557.1"/>
    <property type="molecule type" value="Genomic_DNA"/>
</dbReference>
<evidence type="ECO:0000256" key="1">
    <source>
        <dbReference type="SAM" id="MobiDB-lite"/>
    </source>
</evidence>
<evidence type="ECO:0000313" key="2">
    <source>
        <dbReference type="EMBL" id="MED6131557.1"/>
    </source>
</evidence>
<name>A0ABU6S5G6_9FABA</name>
<sequence length="131" mass="15125">MLYCFVCTTGILRKYNNIVYLIHHYPTYPLCLLRLKSLVQHQPIQNPASEELSIGKTLTMLGEIWPKIKDRNLSDREEAKSEETVENVIEVEEEERPNSSSSTFLSEEEAAIQIQSAFRSFLYISVKASKR</sequence>
<gene>
    <name evidence="2" type="ORF">PIB30_010877</name>
</gene>
<feature type="region of interest" description="Disordered" evidence="1">
    <location>
        <begin position="75"/>
        <end position="104"/>
    </location>
</feature>
<keyword evidence="3" id="KW-1185">Reference proteome</keyword>
<organism evidence="2 3">
    <name type="scientific">Stylosanthes scabra</name>
    <dbReference type="NCBI Taxonomy" id="79078"/>
    <lineage>
        <taxon>Eukaryota</taxon>
        <taxon>Viridiplantae</taxon>
        <taxon>Streptophyta</taxon>
        <taxon>Embryophyta</taxon>
        <taxon>Tracheophyta</taxon>
        <taxon>Spermatophyta</taxon>
        <taxon>Magnoliopsida</taxon>
        <taxon>eudicotyledons</taxon>
        <taxon>Gunneridae</taxon>
        <taxon>Pentapetalae</taxon>
        <taxon>rosids</taxon>
        <taxon>fabids</taxon>
        <taxon>Fabales</taxon>
        <taxon>Fabaceae</taxon>
        <taxon>Papilionoideae</taxon>
        <taxon>50 kb inversion clade</taxon>
        <taxon>dalbergioids sensu lato</taxon>
        <taxon>Dalbergieae</taxon>
        <taxon>Pterocarpus clade</taxon>
        <taxon>Stylosanthes</taxon>
    </lineage>
</organism>
<protein>
    <submittedName>
        <fullName evidence="2">Uncharacterized protein</fullName>
    </submittedName>
</protein>
<dbReference type="Proteomes" id="UP001341840">
    <property type="component" value="Unassembled WGS sequence"/>
</dbReference>